<keyword evidence="1" id="KW-1133">Transmembrane helix</keyword>
<feature type="transmembrane region" description="Helical" evidence="1">
    <location>
        <begin position="103"/>
        <end position="123"/>
    </location>
</feature>
<comment type="caution">
    <text evidence="2">The sequence shown here is derived from an EMBL/GenBank/DDBJ whole genome shotgun (WGS) entry which is preliminary data.</text>
</comment>
<dbReference type="Pfam" id="PF20460">
    <property type="entry name" value="DUF6713"/>
    <property type="match status" value="1"/>
</dbReference>
<protein>
    <recommendedName>
        <fullName evidence="4">DUF3307 domain-containing protein</fullName>
    </recommendedName>
</protein>
<gene>
    <name evidence="2" type="ORF">OW729_16660</name>
</gene>
<proteinExistence type="predicted"/>
<evidence type="ECO:0008006" key="4">
    <source>
        <dbReference type="Google" id="ProtNLM"/>
    </source>
</evidence>
<evidence type="ECO:0000313" key="3">
    <source>
        <dbReference type="Proteomes" id="UP001144612"/>
    </source>
</evidence>
<name>A0ABT4DD57_9CLOT</name>
<keyword evidence="1" id="KW-0472">Membrane</keyword>
<evidence type="ECO:0000313" key="2">
    <source>
        <dbReference type="EMBL" id="MCY6960251.1"/>
    </source>
</evidence>
<dbReference type="RefSeq" id="WP_268062685.1">
    <property type="nucleotide sequence ID" value="NZ_JAPQFJ010000023.1"/>
</dbReference>
<dbReference type="EMBL" id="JAPQFJ010000023">
    <property type="protein sequence ID" value="MCY6960251.1"/>
    <property type="molecule type" value="Genomic_DNA"/>
</dbReference>
<organism evidence="2 3">
    <name type="scientific">Clostridium brassicae</name>
    <dbReference type="NCBI Taxonomy" id="2999072"/>
    <lineage>
        <taxon>Bacteria</taxon>
        <taxon>Bacillati</taxon>
        <taxon>Bacillota</taxon>
        <taxon>Clostridia</taxon>
        <taxon>Eubacteriales</taxon>
        <taxon>Clostridiaceae</taxon>
        <taxon>Clostridium</taxon>
    </lineage>
</organism>
<keyword evidence="1" id="KW-0812">Transmembrane</keyword>
<accession>A0ABT4DD57</accession>
<evidence type="ECO:0000256" key="1">
    <source>
        <dbReference type="SAM" id="Phobius"/>
    </source>
</evidence>
<dbReference type="InterPro" id="IPR046559">
    <property type="entry name" value="DUF6713"/>
</dbReference>
<feature type="transmembrane region" description="Helical" evidence="1">
    <location>
        <begin position="71"/>
        <end position="91"/>
    </location>
</feature>
<dbReference type="Proteomes" id="UP001144612">
    <property type="component" value="Unassembled WGS sequence"/>
</dbReference>
<keyword evidence="3" id="KW-1185">Reference proteome</keyword>
<sequence>MKLLLELLFALNFSLILLHEMDAIRQKEWKMFIFLKDMKEDVAYWIFTVIHLPLYFAVIVLLLSGDGKYQMTLSIGLDIFIVFHTIIHYVFKNKINNGFNNIFSNLIINTGCIISLLHISIYFKLIVK</sequence>
<feature type="transmembrane region" description="Helical" evidence="1">
    <location>
        <begin position="42"/>
        <end position="64"/>
    </location>
</feature>
<reference evidence="2" key="1">
    <citation type="submission" date="2022-12" db="EMBL/GenBank/DDBJ databases">
        <title>Clostridium sp. nov., isolated from industrial wastewater.</title>
        <authorList>
            <person name="Jiayan W."/>
        </authorList>
    </citation>
    <scope>NUCLEOTIDE SEQUENCE</scope>
    <source>
        <strain evidence="2">ZC22-4</strain>
    </source>
</reference>